<evidence type="ECO:0000256" key="2">
    <source>
        <dbReference type="SAM" id="MobiDB-lite"/>
    </source>
</evidence>
<name>A5BY41_VITVI</name>
<feature type="compositionally biased region" description="Low complexity" evidence="2">
    <location>
        <begin position="431"/>
        <end position="442"/>
    </location>
</feature>
<protein>
    <submittedName>
        <fullName evidence="3">Uncharacterized protein</fullName>
    </submittedName>
</protein>
<sequence length="695" mass="76582">MSATQETTSSGSSEGARAEKSIDKLSVKEFREFFCIPNGVFLEFLDGEAVSTEKVEGNAISFAKEQFNAGLRVLSLLFNLDLSLLEVLFIYSLKKGKNDIFSMAAHLPSLQLVTELPDSTKGGAKGHVLVRGSWAGLLEHPERPFSPNHSLGLPGPDKRGHVVEWLFEIAAAERHYETLLTARNLLAVVREPQAYIINILPRKLPKKVVSGEHYVLKDLPFHKEVKKADAEKRRALLDDRERRKKEGTLRKAPRKKRSAASLPVKLPTPPKEFVRLPITYEKEVTIKEPENPLPPSISSGPRHLAGLNHSRPSISATGRLALLVEEATSINQPSSPHPDAGVAEASCVAVLPPMATPMEEMGAESQSLPSCGPSPLALVPVKGPASKRSCSVRNLKSGLIGRLQDRFQETIEVSCSSVQDDHPEGSETEMATATPAVPVVVPDEGTPGETQPVENEGASDLEEESPSNASSEGSPIDDAACISVDSFSYAELEEKLKRIPPGSNAAMPSAKMFEVVETLVSGLRGMVQQHDLFTDLLRTVDYMKVFASHRKNSENQLRLRLEEVEASLSTARGDNEALRADLVEAKSREESMDARLHEAEDEVALLKGEMRQLRTEVSIEKKQKEDLQLRLSVQKEELEGEFAAEREELEVDYQKQVDDMFFFGYRCCMKKHSIKRDVPSIPSGEEKNLLDKPAP</sequence>
<keyword evidence="1" id="KW-0175">Coiled coil</keyword>
<dbReference type="AlphaFoldDB" id="A5BY41"/>
<dbReference type="EMBL" id="AM475373">
    <property type="protein sequence ID" value="CAN83710.1"/>
    <property type="molecule type" value="Genomic_DNA"/>
</dbReference>
<feature type="compositionally biased region" description="Basic and acidic residues" evidence="2">
    <location>
        <begin position="235"/>
        <end position="249"/>
    </location>
</feature>
<feature type="region of interest" description="Disordered" evidence="2">
    <location>
        <begin position="417"/>
        <end position="478"/>
    </location>
</feature>
<accession>A5BY41</accession>
<feature type="coiled-coil region" evidence="1">
    <location>
        <begin position="561"/>
        <end position="630"/>
    </location>
</feature>
<evidence type="ECO:0000256" key="1">
    <source>
        <dbReference type="SAM" id="Coils"/>
    </source>
</evidence>
<gene>
    <name evidence="3" type="ORF">VITISV_044211</name>
</gene>
<feature type="region of interest" description="Disordered" evidence="2">
    <location>
        <begin position="235"/>
        <end position="266"/>
    </location>
</feature>
<proteinExistence type="predicted"/>
<organism evidence="3">
    <name type="scientific">Vitis vinifera</name>
    <name type="common">Grape</name>
    <dbReference type="NCBI Taxonomy" id="29760"/>
    <lineage>
        <taxon>Eukaryota</taxon>
        <taxon>Viridiplantae</taxon>
        <taxon>Streptophyta</taxon>
        <taxon>Embryophyta</taxon>
        <taxon>Tracheophyta</taxon>
        <taxon>Spermatophyta</taxon>
        <taxon>Magnoliopsida</taxon>
        <taxon>eudicotyledons</taxon>
        <taxon>Gunneridae</taxon>
        <taxon>Pentapetalae</taxon>
        <taxon>rosids</taxon>
        <taxon>Vitales</taxon>
        <taxon>Vitaceae</taxon>
        <taxon>Viteae</taxon>
        <taxon>Vitis</taxon>
    </lineage>
</organism>
<reference evidence="3" key="1">
    <citation type="journal article" date="2007" name="PLoS ONE">
        <title>The first genome sequence of an elite grapevine cultivar (Pinot noir Vitis vinifera L.): coping with a highly heterozygous genome.</title>
        <authorList>
            <person name="Velasco R."/>
            <person name="Zharkikh A."/>
            <person name="Troggio M."/>
            <person name="Cartwright D.A."/>
            <person name="Cestaro A."/>
            <person name="Pruss D."/>
            <person name="Pindo M."/>
            <person name="FitzGerald L.M."/>
            <person name="Vezzulli S."/>
            <person name="Reid J."/>
            <person name="Malacarne G."/>
            <person name="Iliev D."/>
            <person name="Coppola G."/>
            <person name="Wardell B."/>
            <person name="Micheletti D."/>
            <person name="Macalma T."/>
            <person name="Facci M."/>
            <person name="Mitchell J.T."/>
            <person name="Perazzolli M."/>
            <person name="Eldredge G."/>
            <person name="Gatto P."/>
            <person name="Oyzerski R."/>
            <person name="Moretto M."/>
            <person name="Gutin N."/>
            <person name="Stefanini M."/>
            <person name="Chen Y."/>
            <person name="Segala C."/>
            <person name="Davenport C."/>
            <person name="Dematte L."/>
            <person name="Mraz A."/>
            <person name="Battilana J."/>
            <person name="Stormo K."/>
            <person name="Costa F."/>
            <person name="Tao Q."/>
            <person name="Si-Ammour A."/>
            <person name="Harkins T."/>
            <person name="Lackey A."/>
            <person name="Perbost C."/>
            <person name="Taillon B."/>
            <person name="Stella A."/>
            <person name="Solovyev V."/>
            <person name="Fawcett J.A."/>
            <person name="Sterck L."/>
            <person name="Vandepoele K."/>
            <person name="Grando S.M."/>
            <person name="Toppo S."/>
            <person name="Moser C."/>
            <person name="Lanchbury J."/>
            <person name="Bogden R."/>
            <person name="Skolnick M."/>
            <person name="Sgaramella V."/>
            <person name="Bhatnagar S.K."/>
            <person name="Fontana P."/>
            <person name="Gutin A."/>
            <person name="Van de Peer Y."/>
            <person name="Salamini F."/>
            <person name="Viola R."/>
        </authorList>
    </citation>
    <scope>NUCLEOTIDE SEQUENCE</scope>
</reference>
<evidence type="ECO:0000313" key="3">
    <source>
        <dbReference type="EMBL" id="CAN83710.1"/>
    </source>
</evidence>